<keyword evidence="4 11" id="KW-0858">Xylan degradation</keyword>
<protein>
    <recommendedName>
        <fullName evidence="3">endo-1,4-beta-xylanase</fullName>
        <ecNumber evidence="3">3.2.1.8</ecNumber>
    </recommendedName>
</protein>
<dbReference type="PROSITE" id="PS51760">
    <property type="entry name" value="GH10_2"/>
    <property type="match status" value="1"/>
</dbReference>
<dbReference type="PANTHER" id="PTHR31490:SF88">
    <property type="entry name" value="BETA-XYLANASE"/>
    <property type="match status" value="1"/>
</dbReference>
<evidence type="ECO:0000256" key="3">
    <source>
        <dbReference type="ARBA" id="ARBA00012590"/>
    </source>
</evidence>
<evidence type="ECO:0000256" key="6">
    <source>
        <dbReference type="ARBA" id="ARBA00022801"/>
    </source>
</evidence>
<dbReference type="InterPro" id="IPR017853">
    <property type="entry name" value="GH"/>
</dbReference>
<dbReference type="Pfam" id="PF00331">
    <property type="entry name" value="Glyco_hydro_10"/>
    <property type="match status" value="1"/>
</dbReference>
<keyword evidence="6 11" id="KW-0378">Hydrolase</keyword>
<accession>A0A7U1BNC6</accession>
<name>A0A7U1BNC6_9ZZZZ</name>
<dbReference type="GO" id="GO:0031176">
    <property type="term" value="F:endo-1,4-beta-xylanase activity"/>
    <property type="evidence" value="ECO:0007669"/>
    <property type="project" value="UniProtKB-EC"/>
</dbReference>
<proteinExistence type="inferred from homology"/>
<keyword evidence="9" id="KW-0624">Polysaccharide degradation</keyword>
<dbReference type="EC" id="3.2.1.8" evidence="3"/>
<sequence>MTDHSAYLATADALIREHRTAQATVTLFDRDRIPLANQQVTVSQRKHKFLFGCNGFGTVPLVNHELEGPAKVWVETYAERLLGLFNAITLPFYWGRFEPKRGHPDTQRLLKTARWLVERGCVLKGHTLCWHTVTADWLLELSNAEILETQIARVRREVSDFAGLVDMWDVLNEVVIMPVFDKYDNGITRICQELGRVGMVRTMFDAARAANPAAVLLLNDFDTSPDYEALIQECLEAGIKIDVIGIQSHMHQGYWGVDKTLDVLDRFARFGLPIHFTEITLVSGQIMPPDIVDLNDYRVSEWPTTPEGEARQASEVVSFYKTLLAHPAVEAITWWDLTDGGWLGAPAGLVRRDNSPKPAYEALSNLIKGEWWLDPVEMVTDGEGRLQVNGFLGEYTLAWAGRTAPLYLDKKGTLSVEVHFD</sequence>
<dbReference type="SMART" id="SM00633">
    <property type="entry name" value="Glyco_10"/>
    <property type="match status" value="1"/>
</dbReference>
<dbReference type="PRINTS" id="PR00134">
    <property type="entry name" value="GLHYDRLASE10"/>
</dbReference>
<dbReference type="InterPro" id="IPR044846">
    <property type="entry name" value="GH10"/>
</dbReference>
<dbReference type="InterPro" id="IPR001000">
    <property type="entry name" value="GH10_dom"/>
</dbReference>
<dbReference type="PANTHER" id="PTHR31490">
    <property type="entry name" value="GLYCOSYL HYDROLASE"/>
    <property type="match status" value="1"/>
</dbReference>
<evidence type="ECO:0000259" key="10">
    <source>
        <dbReference type="PROSITE" id="PS51760"/>
    </source>
</evidence>
<dbReference type="EMBL" id="MW124411">
    <property type="protein sequence ID" value="QQZ02669.1"/>
    <property type="molecule type" value="Genomic_DNA"/>
</dbReference>
<reference evidence="11" key="1">
    <citation type="journal article" date="2021" name="AMB Express">
        <title>Characterization of efficient xylanases from industrial-scale pulp and paper wastewater treatment microbiota.</title>
        <authorList>
            <person name="Wang J."/>
            <person name="Liang J."/>
            <person name="Li Y."/>
            <person name="Tian L."/>
            <person name="Wei Y."/>
        </authorList>
    </citation>
    <scope>NUCLEOTIDE SEQUENCE</scope>
</reference>
<evidence type="ECO:0000256" key="7">
    <source>
        <dbReference type="ARBA" id="ARBA00023277"/>
    </source>
</evidence>
<organism evidence="11">
    <name type="scientific">uncultured microorganism</name>
    <dbReference type="NCBI Taxonomy" id="358574"/>
    <lineage>
        <taxon>unclassified sequences</taxon>
        <taxon>environmental samples</taxon>
    </lineage>
</organism>
<comment type="similarity">
    <text evidence="2">Belongs to the glycosyl hydrolase 10 (cellulase F) family.</text>
</comment>
<dbReference type="GO" id="GO:0045493">
    <property type="term" value="P:xylan catabolic process"/>
    <property type="evidence" value="ECO:0007669"/>
    <property type="project" value="UniProtKB-KW"/>
</dbReference>
<keyword evidence="7" id="KW-0119">Carbohydrate metabolism</keyword>
<dbReference type="AlphaFoldDB" id="A0A7U1BNC6"/>
<evidence type="ECO:0000256" key="4">
    <source>
        <dbReference type="ARBA" id="ARBA00022651"/>
    </source>
</evidence>
<dbReference type="Gene3D" id="3.20.20.80">
    <property type="entry name" value="Glycosidases"/>
    <property type="match status" value="1"/>
</dbReference>
<keyword evidence="8 11" id="KW-0326">Glycosidase</keyword>
<dbReference type="SUPFAM" id="SSF51445">
    <property type="entry name" value="(Trans)glycosidases"/>
    <property type="match status" value="1"/>
</dbReference>
<comment type="catalytic activity">
    <reaction evidence="1">
        <text>Endohydrolysis of (1-&gt;4)-beta-D-xylosidic linkages in xylans.</text>
        <dbReference type="EC" id="3.2.1.8"/>
    </reaction>
</comment>
<evidence type="ECO:0000256" key="8">
    <source>
        <dbReference type="ARBA" id="ARBA00023295"/>
    </source>
</evidence>
<evidence type="ECO:0000256" key="2">
    <source>
        <dbReference type="ARBA" id="ARBA00007495"/>
    </source>
</evidence>
<evidence type="ECO:0000256" key="1">
    <source>
        <dbReference type="ARBA" id="ARBA00000681"/>
    </source>
</evidence>
<feature type="domain" description="GH10" evidence="10">
    <location>
        <begin position="68"/>
        <end position="366"/>
    </location>
</feature>
<evidence type="ECO:0000313" key="11">
    <source>
        <dbReference type="EMBL" id="QQZ02669.1"/>
    </source>
</evidence>
<evidence type="ECO:0000256" key="5">
    <source>
        <dbReference type="ARBA" id="ARBA00022729"/>
    </source>
</evidence>
<evidence type="ECO:0000256" key="9">
    <source>
        <dbReference type="ARBA" id="ARBA00023326"/>
    </source>
</evidence>
<keyword evidence="5" id="KW-0732">Signal</keyword>